<dbReference type="PANTHER" id="PTHR46310:SF7">
    <property type="entry name" value="AMIDASE 1"/>
    <property type="match status" value="1"/>
</dbReference>
<dbReference type="Proteomes" id="UP000295030">
    <property type="component" value="Unassembled WGS sequence"/>
</dbReference>
<protein>
    <submittedName>
        <fullName evidence="2">Amidase</fullName>
    </submittedName>
</protein>
<proteinExistence type="predicted"/>
<dbReference type="OrthoDB" id="9777859at2"/>
<comment type="caution">
    <text evidence="2">The sequence shown here is derived from an EMBL/GenBank/DDBJ whole genome shotgun (WGS) entry which is preliminary data.</text>
</comment>
<sequence length="411" mass="42827">MPPADPHHRTDGRPPDEPFGAFCQENHVACPATGDGPLSGLGFGLKDVFDVAGSRTGFGHPAWLASHPPATETAEAVTRLLAAGAGLRARTVSDELCYSISGENFHYGMPINPAARDRLPGGSSSGSAVAVAAGLVDFAIGTDCGGSVRVPAAYCGLFGMRPTHGAIALSGVAPFAPRFDTVGWFARDAALLGRLGDVLLGGTPGPGFSRLVVATDAFERCDANVRAVLDEGVQRLVRVLPARSEAPLSPPGLDRWLDIFRTVQAWEIWQSLGGWIERERPGFGEGVGQRLAAAAKVGRPEAEAARQQADAIAEELEATIGDALICLPTTPGLPPFRATASAEIENAYRTRAMQLLCPAGLGGLPQITLPVGTVDGAPVGLSILARRGRDMALLEVAAQAFADLPTPPEKR</sequence>
<feature type="domain" description="Amidase" evidence="1">
    <location>
        <begin position="304"/>
        <end position="394"/>
    </location>
</feature>
<evidence type="ECO:0000259" key="1">
    <source>
        <dbReference type="Pfam" id="PF01425"/>
    </source>
</evidence>
<dbReference type="RefSeq" id="WP_131833659.1">
    <property type="nucleotide sequence ID" value="NZ_SMFY01000001.1"/>
</dbReference>
<evidence type="ECO:0000313" key="2">
    <source>
        <dbReference type="EMBL" id="TCK30314.1"/>
    </source>
</evidence>
<dbReference type="PROSITE" id="PS00571">
    <property type="entry name" value="AMIDASES"/>
    <property type="match status" value="1"/>
</dbReference>
<reference evidence="2 3" key="1">
    <citation type="submission" date="2019-03" db="EMBL/GenBank/DDBJ databases">
        <title>Genomic Encyclopedia of Type Strains, Phase IV (KMG-IV): sequencing the most valuable type-strain genomes for metagenomic binning, comparative biology and taxonomic classification.</title>
        <authorList>
            <person name="Goeker M."/>
        </authorList>
    </citation>
    <scope>NUCLEOTIDE SEQUENCE [LARGE SCALE GENOMIC DNA]</scope>
    <source>
        <strain evidence="2 3">DSM 101</strain>
    </source>
</reference>
<dbReference type="NCBIfam" id="NF006169">
    <property type="entry name" value="PRK08310.1"/>
    <property type="match status" value="1"/>
</dbReference>
<name>A0A4R1I4R8_ANCAQ</name>
<dbReference type="PANTHER" id="PTHR46310">
    <property type="entry name" value="AMIDASE 1"/>
    <property type="match status" value="1"/>
</dbReference>
<evidence type="ECO:0000313" key="3">
    <source>
        <dbReference type="Proteomes" id="UP000295030"/>
    </source>
</evidence>
<keyword evidence="3" id="KW-1185">Reference proteome</keyword>
<dbReference type="Pfam" id="PF01425">
    <property type="entry name" value="Amidase"/>
    <property type="match status" value="2"/>
</dbReference>
<feature type="domain" description="Amidase" evidence="1">
    <location>
        <begin position="34"/>
        <end position="199"/>
    </location>
</feature>
<accession>A0A4R1I4R8</accession>
<dbReference type="EMBL" id="SMFY01000001">
    <property type="protein sequence ID" value="TCK30314.1"/>
    <property type="molecule type" value="Genomic_DNA"/>
</dbReference>
<dbReference type="Gene3D" id="3.90.1300.10">
    <property type="entry name" value="Amidase signature (AS) domain"/>
    <property type="match status" value="1"/>
</dbReference>
<dbReference type="InterPro" id="IPR036928">
    <property type="entry name" value="AS_sf"/>
</dbReference>
<dbReference type="InterPro" id="IPR023631">
    <property type="entry name" value="Amidase_dom"/>
</dbReference>
<dbReference type="AlphaFoldDB" id="A0A4R1I4R8"/>
<gene>
    <name evidence="2" type="ORF">EV667_0402</name>
</gene>
<organism evidence="2 3">
    <name type="scientific">Ancylobacter aquaticus</name>
    <dbReference type="NCBI Taxonomy" id="100"/>
    <lineage>
        <taxon>Bacteria</taxon>
        <taxon>Pseudomonadati</taxon>
        <taxon>Pseudomonadota</taxon>
        <taxon>Alphaproteobacteria</taxon>
        <taxon>Hyphomicrobiales</taxon>
        <taxon>Xanthobacteraceae</taxon>
        <taxon>Ancylobacter</taxon>
    </lineage>
</organism>
<dbReference type="SUPFAM" id="SSF75304">
    <property type="entry name" value="Amidase signature (AS) enzymes"/>
    <property type="match status" value="1"/>
</dbReference>
<dbReference type="InterPro" id="IPR020556">
    <property type="entry name" value="Amidase_CS"/>
</dbReference>